<evidence type="ECO:0000256" key="5">
    <source>
        <dbReference type="SAM" id="SignalP"/>
    </source>
</evidence>
<dbReference type="EMBL" id="JAKIHW010000004">
    <property type="protein sequence ID" value="MDE9617642.1"/>
    <property type="molecule type" value="Genomic_DNA"/>
</dbReference>
<evidence type="ECO:0000313" key="7">
    <source>
        <dbReference type="EMBL" id="MDE9617642.1"/>
    </source>
</evidence>
<proteinExistence type="inferred from homology"/>
<dbReference type="InterPro" id="IPR000259">
    <property type="entry name" value="Adhesion_dom_fimbrial"/>
</dbReference>
<evidence type="ECO:0000259" key="6">
    <source>
        <dbReference type="Pfam" id="PF00419"/>
    </source>
</evidence>
<organism evidence="7 8">
    <name type="scientific">Citrobacter portucalensis</name>
    <dbReference type="NCBI Taxonomy" id="1639133"/>
    <lineage>
        <taxon>Bacteria</taxon>
        <taxon>Pseudomonadati</taxon>
        <taxon>Pseudomonadota</taxon>
        <taxon>Gammaproteobacteria</taxon>
        <taxon>Enterobacterales</taxon>
        <taxon>Enterobacteriaceae</taxon>
        <taxon>Citrobacter</taxon>
        <taxon>Citrobacter freundii complex</taxon>
    </lineage>
</organism>
<feature type="signal peptide" evidence="5">
    <location>
        <begin position="1"/>
        <end position="20"/>
    </location>
</feature>
<dbReference type="InterPro" id="IPR050263">
    <property type="entry name" value="Bact_Fimbrial_Adh_Pro"/>
</dbReference>
<dbReference type="InterPro" id="IPR036937">
    <property type="entry name" value="Adhesion_dom_fimbrial_sf"/>
</dbReference>
<comment type="subcellular location">
    <subcellularLocation>
        <location evidence="1">Fimbrium</location>
    </subcellularLocation>
</comment>
<sequence>MKKSFLAAMIMVMGTGSALAASGDDLAGGQITFNGLVQPGTCVASVVDGGKTSTNVDGTVLLDTALKSDVEANTGVDAAATGVNPKDFSIRVDCTNGDAAMTDVDLQMSSASFANSNGTLNNNTSVTLAGTKMAQGVNIAVHEVTGTGLALVNMIDHSAAHDLTLDPTTKIGVYNLRASYVKAPTGTVTNGAVTTNAMYSITYK</sequence>
<evidence type="ECO:0000313" key="8">
    <source>
        <dbReference type="Proteomes" id="UP001147005"/>
    </source>
</evidence>
<reference evidence="7" key="1">
    <citation type="submission" date="2022-01" db="EMBL/GenBank/DDBJ databases">
        <title>Genetic Characterization of Carbapenem-resistant Citrobacter spp. from China: a multicenter study.</title>
        <authorList>
            <person name="Ye L."/>
        </authorList>
    </citation>
    <scope>NUCLEOTIDE SEQUENCE</scope>
    <source>
        <strain evidence="7">IR5432</strain>
    </source>
</reference>
<protein>
    <submittedName>
        <fullName evidence="7">Fimbrial protein</fullName>
    </submittedName>
</protein>
<evidence type="ECO:0000256" key="3">
    <source>
        <dbReference type="ARBA" id="ARBA00022729"/>
    </source>
</evidence>
<dbReference type="AlphaFoldDB" id="A0A9X4JLM5"/>
<comment type="similarity">
    <text evidence="2">Belongs to the fimbrial protein family.</text>
</comment>
<dbReference type="PANTHER" id="PTHR33420">
    <property type="entry name" value="FIMBRIAL SUBUNIT ELFA-RELATED"/>
    <property type="match status" value="1"/>
</dbReference>
<name>A0A9X4JLM5_9ENTR</name>
<evidence type="ECO:0000256" key="1">
    <source>
        <dbReference type="ARBA" id="ARBA00004561"/>
    </source>
</evidence>
<dbReference type="GO" id="GO:0009289">
    <property type="term" value="C:pilus"/>
    <property type="evidence" value="ECO:0007669"/>
    <property type="project" value="UniProtKB-SubCell"/>
</dbReference>
<dbReference type="Gene3D" id="2.60.40.1090">
    <property type="entry name" value="Fimbrial-type adhesion domain"/>
    <property type="match status" value="1"/>
</dbReference>
<evidence type="ECO:0000256" key="2">
    <source>
        <dbReference type="ARBA" id="ARBA00006671"/>
    </source>
</evidence>
<dbReference type="Pfam" id="PF00419">
    <property type="entry name" value="Fimbrial"/>
    <property type="match status" value="1"/>
</dbReference>
<gene>
    <name evidence="7" type="ORF">L2111_06030</name>
</gene>
<keyword evidence="3 5" id="KW-0732">Signal</keyword>
<keyword evidence="4" id="KW-0281">Fimbrium</keyword>
<accession>A0A9X4JLM5</accession>
<dbReference type="RefSeq" id="WP_181509476.1">
    <property type="nucleotide sequence ID" value="NZ_JAKIHW010000004.1"/>
</dbReference>
<dbReference type="SUPFAM" id="SSF49401">
    <property type="entry name" value="Bacterial adhesins"/>
    <property type="match status" value="1"/>
</dbReference>
<feature type="chain" id="PRO_5040889897" evidence="5">
    <location>
        <begin position="21"/>
        <end position="204"/>
    </location>
</feature>
<dbReference type="Proteomes" id="UP001147005">
    <property type="component" value="Unassembled WGS sequence"/>
</dbReference>
<evidence type="ECO:0000256" key="4">
    <source>
        <dbReference type="ARBA" id="ARBA00023263"/>
    </source>
</evidence>
<dbReference type="PANTHER" id="PTHR33420:SF3">
    <property type="entry name" value="FIMBRIAL SUBUNIT ELFA"/>
    <property type="match status" value="1"/>
</dbReference>
<dbReference type="InterPro" id="IPR008966">
    <property type="entry name" value="Adhesion_dom_sf"/>
</dbReference>
<dbReference type="GO" id="GO:0043709">
    <property type="term" value="P:cell adhesion involved in single-species biofilm formation"/>
    <property type="evidence" value="ECO:0007669"/>
    <property type="project" value="TreeGrafter"/>
</dbReference>
<comment type="caution">
    <text evidence="7">The sequence shown here is derived from an EMBL/GenBank/DDBJ whole genome shotgun (WGS) entry which is preliminary data.</text>
</comment>
<feature type="domain" description="Fimbrial-type adhesion" evidence="6">
    <location>
        <begin position="75"/>
        <end position="204"/>
    </location>
</feature>